<evidence type="ECO:0000313" key="3">
    <source>
        <dbReference type="Proteomes" id="UP000248745"/>
    </source>
</evidence>
<feature type="transmembrane region" description="Helical" evidence="1">
    <location>
        <begin position="177"/>
        <end position="197"/>
    </location>
</feature>
<feature type="transmembrane region" description="Helical" evidence="1">
    <location>
        <begin position="324"/>
        <end position="343"/>
    </location>
</feature>
<feature type="transmembrane region" description="Helical" evidence="1">
    <location>
        <begin position="275"/>
        <end position="294"/>
    </location>
</feature>
<feature type="transmembrane region" description="Helical" evidence="1">
    <location>
        <begin position="81"/>
        <end position="97"/>
    </location>
</feature>
<keyword evidence="1" id="KW-0812">Transmembrane</keyword>
<dbReference type="Proteomes" id="UP000248745">
    <property type="component" value="Unassembled WGS sequence"/>
</dbReference>
<dbReference type="EMBL" id="QKTW01000002">
    <property type="protein sequence ID" value="PZF74850.1"/>
    <property type="molecule type" value="Genomic_DNA"/>
</dbReference>
<reference evidence="2 3" key="1">
    <citation type="submission" date="2018-06" db="EMBL/GenBank/DDBJ databases">
        <title>Mucibacter soli gen. nov., sp. nov., a new member of the family Chitinophagaceae producing mucin.</title>
        <authorList>
            <person name="Kim M.-K."/>
            <person name="Park S."/>
            <person name="Kim T.-S."/>
            <person name="Joung Y."/>
            <person name="Han J.-H."/>
            <person name="Kim S.B."/>
        </authorList>
    </citation>
    <scope>NUCLEOTIDE SEQUENCE [LARGE SCALE GENOMIC DNA]</scope>
    <source>
        <strain evidence="2 3">R1-15</strain>
    </source>
</reference>
<dbReference type="OrthoDB" id="235490at2"/>
<name>A0A2W2AQZ5_9BACT</name>
<protein>
    <submittedName>
        <fullName evidence="2">Uncharacterized protein</fullName>
    </submittedName>
</protein>
<keyword evidence="1" id="KW-1133">Transmembrane helix</keyword>
<gene>
    <name evidence="2" type="ORF">DN068_01240</name>
</gene>
<keyword evidence="3" id="KW-1185">Reference proteome</keyword>
<proteinExistence type="predicted"/>
<dbReference type="RefSeq" id="WP_110997056.1">
    <property type="nucleotide sequence ID" value="NZ_QKTW01000002.1"/>
</dbReference>
<comment type="caution">
    <text evidence="2">The sequence shown here is derived from an EMBL/GenBank/DDBJ whole genome shotgun (WGS) entry which is preliminary data.</text>
</comment>
<evidence type="ECO:0000256" key="1">
    <source>
        <dbReference type="SAM" id="Phobius"/>
    </source>
</evidence>
<feature type="transmembrane region" description="Helical" evidence="1">
    <location>
        <begin position="20"/>
        <end position="38"/>
    </location>
</feature>
<accession>A0A2W2AQZ5</accession>
<feature type="transmembrane region" description="Helical" evidence="1">
    <location>
        <begin position="44"/>
        <end position="69"/>
    </location>
</feature>
<feature type="transmembrane region" description="Helical" evidence="1">
    <location>
        <begin position="209"/>
        <end position="229"/>
    </location>
</feature>
<evidence type="ECO:0000313" key="2">
    <source>
        <dbReference type="EMBL" id="PZF74850.1"/>
    </source>
</evidence>
<feature type="transmembrane region" description="Helical" evidence="1">
    <location>
        <begin position="235"/>
        <end position="254"/>
    </location>
</feature>
<keyword evidence="1" id="KW-0472">Membrane</keyword>
<sequence length="353" mass="40816">MSQHRTQPWIKDARFDSVFILLPPFLSLLVVCLLPGIFKSTSEMPLSAWVILVLFIDVAHVYSTLFRTYFNPARFNSKRSLMVLVPILCYLVGVLLHGIDGLLFWRVLAYLAVFHFVRQQYGFMRLYSRGEDLPRWSKQIDTLAIYSATIYPIIYWHCHPDRNFNWFVDGDFLLKGTATVSSFAAIVYYSILSIYFFKELFFISKKGSVNIPRNLLIIGTTVSWYFGIIYFNGDLAFTLLNVVAHGIPYMALIWTTGKKEELRQPKNSYPSRMAFVKKYGAVFFILSLVALAYLEEGLWDGLIWREHHTVFGIFSALPSVDNHYLLALLVPLLALPQSTHYVLDAFIWRRKDG</sequence>
<organism evidence="2 3">
    <name type="scientific">Taibaiella soli</name>
    <dbReference type="NCBI Taxonomy" id="1649169"/>
    <lineage>
        <taxon>Bacteria</taxon>
        <taxon>Pseudomonadati</taxon>
        <taxon>Bacteroidota</taxon>
        <taxon>Chitinophagia</taxon>
        <taxon>Chitinophagales</taxon>
        <taxon>Chitinophagaceae</taxon>
        <taxon>Taibaiella</taxon>
    </lineage>
</organism>
<dbReference type="AlphaFoldDB" id="A0A2W2AQZ5"/>